<dbReference type="CDD" id="cd22332">
    <property type="entry name" value="HsdR_N"/>
    <property type="match status" value="1"/>
</dbReference>
<dbReference type="OrthoDB" id="9758243at2"/>
<evidence type="ECO:0000256" key="5">
    <source>
        <dbReference type="ARBA" id="ARBA00022747"/>
    </source>
</evidence>
<keyword evidence="6" id="KW-0255">Endonuclease</keyword>
<name>A0A0P8CVW0_9GAMM</name>
<comment type="subunit">
    <text evidence="10">The type I restriction/modification system is composed of three polypeptides R, M and S.</text>
</comment>
<evidence type="ECO:0000256" key="6">
    <source>
        <dbReference type="ARBA" id="ARBA00022759"/>
    </source>
</evidence>
<dbReference type="GO" id="GO:0003677">
    <property type="term" value="F:DNA binding"/>
    <property type="evidence" value="ECO:0007669"/>
    <property type="project" value="UniProtKB-KW"/>
</dbReference>
<dbReference type="PATRIC" id="fig|1305731.5.peg.1306"/>
<dbReference type="GO" id="GO:0009307">
    <property type="term" value="P:DNA restriction-modification system"/>
    <property type="evidence" value="ECO:0007669"/>
    <property type="project" value="UniProtKB-KW"/>
</dbReference>
<dbReference type="CDD" id="cd18800">
    <property type="entry name" value="SF2_C_EcoR124I-like"/>
    <property type="match status" value="1"/>
</dbReference>
<dbReference type="Proteomes" id="UP000050416">
    <property type="component" value="Unassembled WGS sequence"/>
</dbReference>
<dbReference type="SMART" id="SM00487">
    <property type="entry name" value="DEXDc"/>
    <property type="match status" value="1"/>
</dbReference>
<dbReference type="InterPro" id="IPR055180">
    <property type="entry name" value="HsdR_RecA-like_helicase_dom_2"/>
</dbReference>
<dbReference type="InterPro" id="IPR007409">
    <property type="entry name" value="Restrct_endonuc_type1_HsdR_N"/>
</dbReference>
<dbReference type="NCBIfam" id="TIGR00348">
    <property type="entry name" value="hsdR"/>
    <property type="match status" value="1"/>
</dbReference>
<evidence type="ECO:0000256" key="3">
    <source>
        <dbReference type="ARBA" id="ARBA00022722"/>
    </source>
</evidence>
<sequence>MPGPEFTEVELPFIRQLKQEGWDYIEGSLEEPAVTHRETFAQVVMESLLRERLVTINTRNGSPWLDERRVDQAVSAITRLPANKVIEANQLATELLHGGITVEGLPDWDSGRGQTIQFIDWATPENNTFTVVNQFKVKCPPGHDGWKGHVIPDLVLFVNGIPLVVVECKGRTVPEGLTDAVDQLRRYHDQRYHDLEVEEHEGAPALFSTNQFMVASNFDDARLGTIGAGFGHYLNWKTVVPRSEAEVAEKLGVSSLSSQQRLVAGMLPPANLLDIVRHFMLFMSTGGQTIKLVCRYQQYRAVTLAVQRLKTGKTRIEDGEHDRRGGIIWHTQGSGKSLTMVFLILKMRTDPDLRRFKVVVITDRKDLQDQLSGTATLTGETVRVANNTGKLKSLLEQPGPGLVFATIQKYREHESVSAAYPPPKEERGLELNRRDAAEETDSTPLKPVPSKPLGLLNDSPDILVMIDEAHRTQAGDLHANLLQAVPNAARIGFTGTPIIMGKKKQTSEIFGEYIDRYTIKEAEEDGATVPILYEGRTAEGAVKEGANLDDLFEDLFKERTKDELELIKKKYATKGQIFEAPLLIEEKAADILRHYVTNILPNGFKAQLVAYSRRAAIRYLEALKQARSKLLEEAMALPAEDKNIAETDVITRPPRVQAAIKAWQYRDLLQKLDFAVVFSSSNNDDSGWAQWSDRGEIEQNIKRFKKPLFHKDPEKSDPLSFLIVKSMLLTGFDAPIAGVMYLDRPIREAELLQAVARVNRTGFGKRCGIVVDYYGVANHLKEALAAYSDEDVEGALQSLKDEIPMLRDRHLRVVDVLRKQGVDSLEDAEEAVTALGDERLRAEFIVKLKEFNRTLDDVLPRPEALEFVNDAKQLAYIHALARNRYKDSPELGKDVGNKVRKLIDDYMISLGINPKIPPVQLTDTDFDQHINRQVSDRAKASEMEHAVRSHVRKHLDEDPVKYTKLSERLKEILDQLDGLWQEQVDALSSLVKQLKDDEATDGEPTSALPSNHLPFLRVMTEVKYGTDTSPAADEQESLEQATASTVQIIQEELRIPDFWKPAHLPDQERLRGRLFEELFELDLFPMDQLDRLLDKLIDLAKANHSKLVNA</sequence>
<dbReference type="PANTHER" id="PTHR30195:SF15">
    <property type="entry name" value="TYPE I RESTRICTION ENZYME HINDI ENDONUCLEASE SUBUNIT"/>
    <property type="match status" value="1"/>
</dbReference>
<reference evidence="13 14" key="1">
    <citation type="submission" date="2015-09" db="EMBL/GenBank/DDBJ databases">
        <title>Identification and resolution of microdiversity through metagenomic sequencing of parallel consortia.</title>
        <authorList>
            <person name="Nelson W.C."/>
            <person name="Romine M.F."/>
            <person name="Lindemann S.R."/>
        </authorList>
    </citation>
    <scope>NUCLEOTIDE SEQUENCE [LARGE SCALE GENOMIC DNA]</scope>
    <source>
        <strain evidence="13">HL-55</strain>
    </source>
</reference>
<feature type="region of interest" description="Disordered" evidence="11">
    <location>
        <begin position="414"/>
        <end position="453"/>
    </location>
</feature>
<evidence type="ECO:0000256" key="10">
    <source>
        <dbReference type="RuleBase" id="RU364115"/>
    </source>
</evidence>
<evidence type="ECO:0000256" key="11">
    <source>
        <dbReference type="SAM" id="MobiDB-lite"/>
    </source>
</evidence>
<evidence type="ECO:0000256" key="2">
    <source>
        <dbReference type="ARBA" id="ARBA00008598"/>
    </source>
</evidence>
<keyword evidence="9 10" id="KW-0238">DNA-binding</keyword>
<dbReference type="Pfam" id="PF22679">
    <property type="entry name" value="T1R_D3-like"/>
    <property type="match status" value="1"/>
</dbReference>
<comment type="catalytic activity">
    <reaction evidence="1 10">
        <text>Endonucleolytic cleavage of DNA to give random double-stranded fragments with terminal 5'-phosphates, ATP is simultaneously hydrolyzed.</text>
        <dbReference type="EC" id="3.1.21.3"/>
    </reaction>
</comment>
<keyword evidence="5 10" id="KW-0680">Restriction system</keyword>
<keyword evidence="8 10" id="KW-0067">ATP-binding</keyword>
<comment type="caution">
    <text evidence="13">The sequence shown here is derived from an EMBL/GenBank/DDBJ whole genome shotgun (WGS) entry which is preliminary data.</text>
</comment>
<proteinExistence type="inferred from homology"/>
<dbReference type="InterPro" id="IPR014001">
    <property type="entry name" value="Helicase_ATP-bd"/>
</dbReference>
<evidence type="ECO:0000256" key="4">
    <source>
        <dbReference type="ARBA" id="ARBA00022741"/>
    </source>
</evidence>
<dbReference type="CDD" id="cd18030">
    <property type="entry name" value="DEXHc_RE_I_HsdR"/>
    <property type="match status" value="1"/>
</dbReference>
<dbReference type="STRING" id="1305731.GCA_000934705_00748"/>
<evidence type="ECO:0000259" key="12">
    <source>
        <dbReference type="PROSITE" id="PS51192"/>
    </source>
</evidence>
<dbReference type="EMBL" id="LJZQ01000025">
    <property type="protein sequence ID" value="KPQ27647.1"/>
    <property type="molecule type" value="Genomic_DNA"/>
</dbReference>
<comment type="function">
    <text evidence="10">Subunit R is required for both nuclease and ATPase activities, but not for modification.</text>
</comment>
<keyword evidence="7 10" id="KW-0378">Hydrolase</keyword>
<protein>
    <recommendedName>
        <fullName evidence="10">Type I restriction enzyme endonuclease subunit</fullName>
        <shortName evidence="10">R protein</shortName>
        <ecNumber evidence="10">3.1.21.3</ecNumber>
    </recommendedName>
</protein>
<evidence type="ECO:0000313" key="14">
    <source>
        <dbReference type="Proteomes" id="UP000050416"/>
    </source>
</evidence>
<feature type="domain" description="Helicase ATP-binding" evidence="12">
    <location>
        <begin position="317"/>
        <end position="515"/>
    </location>
</feature>
<dbReference type="GO" id="GO:0005524">
    <property type="term" value="F:ATP binding"/>
    <property type="evidence" value="ECO:0007669"/>
    <property type="project" value="UniProtKB-KW"/>
</dbReference>
<dbReference type="Gene3D" id="3.40.50.300">
    <property type="entry name" value="P-loop containing nucleotide triphosphate hydrolases"/>
    <property type="match status" value="2"/>
</dbReference>
<gene>
    <name evidence="13" type="primary">hsdR-2</name>
    <name evidence="13" type="ORF">HLUCCX14_14150</name>
</gene>
<dbReference type="Pfam" id="PF18766">
    <property type="entry name" value="SWI2_SNF2"/>
    <property type="match status" value="1"/>
</dbReference>
<dbReference type="Pfam" id="PF04313">
    <property type="entry name" value="HSDR_N"/>
    <property type="match status" value="1"/>
</dbReference>
<keyword evidence="3" id="KW-0540">Nuclease</keyword>
<evidence type="ECO:0000256" key="8">
    <source>
        <dbReference type="ARBA" id="ARBA00022840"/>
    </source>
</evidence>
<evidence type="ECO:0000256" key="7">
    <source>
        <dbReference type="ARBA" id="ARBA00022801"/>
    </source>
</evidence>
<comment type="similarity">
    <text evidence="2 10">Belongs to the HsdR family.</text>
</comment>
<dbReference type="EC" id="3.1.21.3" evidence="10"/>
<evidence type="ECO:0000313" key="13">
    <source>
        <dbReference type="EMBL" id="KPQ27647.1"/>
    </source>
</evidence>
<dbReference type="InterPro" id="IPR051268">
    <property type="entry name" value="Type-I_R_enzyme_R_subunit"/>
</dbReference>
<feature type="compositionally biased region" description="Basic and acidic residues" evidence="11">
    <location>
        <begin position="423"/>
        <end position="437"/>
    </location>
</feature>
<dbReference type="GO" id="GO:0009035">
    <property type="term" value="F:type I site-specific deoxyribonuclease activity"/>
    <property type="evidence" value="ECO:0007669"/>
    <property type="project" value="UniProtKB-EC"/>
</dbReference>
<dbReference type="PROSITE" id="PS51192">
    <property type="entry name" value="HELICASE_ATP_BIND_1"/>
    <property type="match status" value="1"/>
</dbReference>
<dbReference type="Gene3D" id="3.90.1570.50">
    <property type="match status" value="1"/>
</dbReference>
<dbReference type="InterPro" id="IPR040980">
    <property type="entry name" value="SWI2_SNF2"/>
</dbReference>
<dbReference type="SUPFAM" id="SSF52540">
    <property type="entry name" value="P-loop containing nucleoside triphosphate hydrolases"/>
    <property type="match status" value="1"/>
</dbReference>
<evidence type="ECO:0000256" key="1">
    <source>
        <dbReference type="ARBA" id="ARBA00000851"/>
    </source>
</evidence>
<dbReference type="InterPro" id="IPR027417">
    <property type="entry name" value="P-loop_NTPase"/>
</dbReference>
<dbReference type="InterPro" id="IPR004473">
    <property type="entry name" value="Restrct_endonuc_typeI_HsdR"/>
</dbReference>
<dbReference type="PANTHER" id="PTHR30195">
    <property type="entry name" value="TYPE I SITE-SPECIFIC DEOXYRIBONUCLEASE PROTEIN SUBUNIT M AND R"/>
    <property type="match status" value="1"/>
</dbReference>
<evidence type="ECO:0000256" key="9">
    <source>
        <dbReference type="ARBA" id="ARBA00023125"/>
    </source>
</evidence>
<organism evidence="13 14">
    <name type="scientific">Marinobacter excellens HL-55</name>
    <dbReference type="NCBI Taxonomy" id="1305731"/>
    <lineage>
        <taxon>Bacteria</taxon>
        <taxon>Pseudomonadati</taxon>
        <taxon>Pseudomonadota</taxon>
        <taxon>Gammaproteobacteria</taxon>
        <taxon>Pseudomonadales</taxon>
        <taxon>Marinobacteraceae</taxon>
        <taxon>Marinobacter</taxon>
    </lineage>
</organism>
<dbReference type="AlphaFoldDB" id="A0A0P8CVW0"/>
<keyword evidence="4 10" id="KW-0547">Nucleotide-binding</keyword>
<accession>A0A0P8CVW0</accession>